<evidence type="ECO:0000313" key="1">
    <source>
        <dbReference type="EMBL" id="VDD04104.1"/>
    </source>
</evidence>
<organism evidence="1">
    <name type="scientific">Brassica campestris</name>
    <name type="common">Field mustard</name>
    <dbReference type="NCBI Taxonomy" id="3711"/>
    <lineage>
        <taxon>Eukaryota</taxon>
        <taxon>Viridiplantae</taxon>
        <taxon>Streptophyta</taxon>
        <taxon>Embryophyta</taxon>
        <taxon>Tracheophyta</taxon>
        <taxon>Spermatophyta</taxon>
        <taxon>Magnoliopsida</taxon>
        <taxon>eudicotyledons</taxon>
        <taxon>Gunneridae</taxon>
        <taxon>Pentapetalae</taxon>
        <taxon>rosids</taxon>
        <taxon>malvids</taxon>
        <taxon>Brassicales</taxon>
        <taxon>Brassicaceae</taxon>
        <taxon>Brassiceae</taxon>
        <taxon>Brassica</taxon>
    </lineage>
</organism>
<protein>
    <submittedName>
        <fullName evidence="1">Uncharacterized protein</fullName>
    </submittedName>
</protein>
<reference evidence="1" key="1">
    <citation type="submission" date="2018-11" db="EMBL/GenBank/DDBJ databases">
        <authorList>
            <consortium name="Genoscope - CEA"/>
            <person name="William W."/>
        </authorList>
    </citation>
    <scope>NUCLEOTIDE SEQUENCE</scope>
</reference>
<dbReference type="AlphaFoldDB" id="A0A3P6BSS9"/>
<sequence>MIVMSISVEAGALRESLSDDKKVVDIRESMCFRATKR</sequence>
<proteinExistence type="predicted"/>
<dbReference type="EMBL" id="LR031575">
    <property type="protein sequence ID" value="VDD04104.1"/>
    <property type="molecule type" value="Genomic_DNA"/>
</dbReference>
<feature type="non-terminal residue" evidence="1">
    <location>
        <position position="1"/>
    </location>
</feature>
<gene>
    <name evidence="1" type="ORF">BRAA08T33386Z</name>
</gene>
<accession>A0A3P6BSS9</accession>
<feature type="non-terminal residue" evidence="1">
    <location>
        <position position="37"/>
    </location>
</feature>
<name>A0A3P6BSS9_BRACM</name>